<dbReference type="Ensembl" id="ENSSSCT00040059382.1">
    <property type="protein sequence ID" value="ENSSSCP00040024903.1"/>
    <property type="gene ID" value="ENSSSCG00040041970.1"/>
</dbReference>
<dbReference type="FunFam" id="2.60.40.10:FF:000206">
    <property type="entry name" value="Sidekick cell adhesion molecule 2"/>
    <property type="match status" value="1"/>
</dbReference>
<feature type="domain" description="Fibronectin type-III" evidence="19">
    <location>
        <begin position="787"/>
        <end position="885"/>
    </location>
</feature>
<dbReference type="Gene3D" id="2.60.40.10">
    <property type="entry name" value="Immunoglobulins"/>
    <property type="match status" value="19"/>
</dbReference>
<dbReference type="Pfam" id="PF13927">
    <property type="entry name" value="Ig_3"/>
    <property type="match status" value="2"/>
</dbReference>
<feature type="domain" description="Fibronectin type-III" evidence="19">
    <location>
        <begin position="1599"/>
        <end position="1695"/>
    </location>
</feature>
<dbReference type="GO" id="GO:0005886">
    <property type="term" value="C:plasma membrane"/>
    <property type="evidence" value="ECO:0007669"/>
    <property type="project" value="UniProtKB-SubCell"/>
</dbReference>
<evidence type="ECO:0000313" key="20">
    <source>
        <dbReference type="Ensembl" id="ENSSSCP00040024903.1"/>
    </source>
</evidence>
<dbReference type="FunFam" id="2.60.40.10:FF:000236">
    <property type="entry name" value="Sidekick cell adhesion molecule 2"/>
    <property type="match status" value="1"/>
</dbReference>
<dbReference type="InterPro" id="IPR003599">
    <property type="entry name" value="Ig_sub"/>
</dbReference>
<dbReference type="InterPro" id="IPR036179">
    <property type="entry name" value="Ig-like_dom_sf"/>
</dbReference>
<evidence type="ECO:0000256" key="9">
    <source>
        <dbReference type="ARBA" id="ARBA00023136"/>
    </source>
</evidence>
<dbReference type="InterPro" id="IPR036116">
    <property type="entry name" value="FN3_sf"/>
</dbReference>
<dbReference type="FunFam" id="2.60.40.10:FF:000177">
    <property type="entry name" value="Sidekick cell adhesion molecule 2"/>
    <property type="match status" value="1"/>
</dbReference>
<dbReference type="FunFam" id="2.60.40.10:FF:000360">
    <property type="entry name" value="Sidekick cell adhesion molecule 2"/>
    <property type="match status" value="1"/>
</dbReference>
<dbReference type="SMART" id="SM00060">
    <property type="entry name" value="FN3"/>
    <property type="match status" value="13"/>
</dbReference>
<feature type="domain" description="Fibronectin type-III" evidence="19">
    <location>
        <begin position="1496"/>
        <end position="1594"/>
    </location>
</feature>
<dbReference type="InterPro" id="IPR013098">
    <property type="entry name" value="Ig_I-set"/>
</dbReference>
<dbReference type="FunFam" id="2.60.40.10:FF:000267">
    <property type="entry name" value="Sidekick cell adhesion molecule 2"/>
    <property type="match status" value="1"/>
</dbReference>
<evidence type="ECO:0000256" key="10">
    <source>
        <dbReference type="ARBA" id="ARBA00023157"/>
    </source>
</evidence>
<dbReference type="PROSITE" id="PS50853">
    <property type="entry name" value="FN3"/>
    <property type="match status" value="13"/>
</dbReference>
<evidence type="ECO:0000259" key="19">
    <source>
        <dbReference type="PROSITE" id="PS50853"/>
    </source>
</evidence>
<evidence type="ECO:0000256" key="8">
    <source>
        <dbReference type="ARBA" id="ARBA00023018"/>
    </source>
</evidence>
<dbReference type="SUPFAM" id="SSF49265">
    <property type="entry name" value="Fibronectin type III"/>
    <property type="match status" value="7"/>
</dbReference>
<feature type="domain" description="Ig-like" evidence="18">
    <location>
        <begin position="30"/>
        <end position="112"/>
    </location>
</feature>
<dbReference type="InterPro" id="IPR003598">
    <property type="entry name" value="Ig_sub2"/>
</dbReference>
<evidence type="ECO:0000256" key="11">
    <source>
        <dbReference type="ARBA" id="ARBA00023180"/>
    </source>
</evidence>
<feature type="region of interest" description="Disordered" evidence="15">
    <location>
        <begin position="1970"/>
        <end position="1994"/>
    </location>
</feature>
<dbReference type="CDD" id="cd00063">
    <property type="entry name" value="FN3"/>
    <property type="match status" value="13"/>
</dbReference>
<dbReference type="GO" id="GO:0045202">
    <property type="term" value="C:synapse"/>
    <property type="evidence" value="ECO:0007669"/>
    <property type="project" value="UniProtKB-SubCell"/>
</dbReference>
<evidence type="ECO:0000256" key="12">
    <source>
        <dbReference type="ARBA" id="ARBA00023319"/>
    </source>
</evidence>
<comment type="similarity">
    <text evidence="14">Belongs to the sidekick family.</text>
</comment>
<keyword evidence="2" id="KW-1003">Cell membrane</keyword>
<dbReference type="PRINTS" id="PR00014">
    <property type="entry name" value="FNTYPEIII"/>
</dbReference>
<dbReference type="FunFam" id="2.60.40.10:FF:000231">
    <property type="entry name" value="Sidekick cell adhesion molecule 2"/>
    <property type="match status" value="1"/>
</dbReference>
<dbReference type="InterPro" id="IPR003961">
    <property type="entry name" value="FN3_dom"/>
</dbReference>
<feature type="domain" description="Fibronectin type-III" evidence="19">
    <location>
        <begin position="1295"/>
        <end position="1389"/>
    </location>
</feature>
<dbReference type="GO" id="GO:0007155">
    <property type="term" value="P:cell adhesion"/>
    <property type="evidence" value="ECO:0007669"/>
    <property type="project" value="UniProtKB-KW"/>
</dbReference>
<dbReference type="SUPFAM" id="SSF48726">
    <property type="entry name" value="Immunoglobulin"/>
    <property type="match status" value="6"/>
</dbReference>
<dbReference type="FunFam" id="2.60.40.10:FF:000253">
    <property type="entry name" value="Sidekick cell adhesion molecule 1"/>
    <property type="match status" value="1"/>
</dbReference>
<evidence type="ECO:0000256" key="5">
    <source>
        <dbReference type="ARBA" id="ARBA00022737"/>
    </source>
</evidence>
<dbReference type="FunFam" id="2.60.40.10:FF:000434">
    <property type="entry name" value="Sidekick cell adhesion molecule 2"/>
    <property type="match status" value="1"/>
</dbReference>
<name>A0A8D1EMA4_PIG</name>
<keyword evidence="4 17" id="KW-0732">Signal</keyword>
<feature type="region of interest" description="Disordered" evidence="15">
    <location>
        <begin position="2009"/>
        <end position="2039"/>
    </location>
</feature>
<keyword evidence="8" id="KW-0770">Synapse</keyword>
<evidence type="ECO:0000256" key="16">
    <source>
        <dbReference type="SAM" id="Phobius"/>
    </source>
</evidence>
<feature type="chain" id="PRO_5034582179" description="Protein sidekick-1" evidence="17">
    <location>
        <begin position="18"/>
        <end position="2103"/>
    </location>
</feature>
<keyword evidence="7 16" id="KW-1133">Transmembrane helix</keyword>
<dbReference type="PANTHER" id="PTHR44170:SF49">
    <property type="entry name" value="PROTEIN SIDEKICK-1 ISOFORM X1"/>
    <property type="match status" value="1"/>
</dbReference>
<dbReference type="FunFam" id="2.60.40.10:FF:000266">
    <property type="entry name" value="Sidekick cell adhesion molecule 2"/>
    <property type="match status" value="1"/>
</dbReference>
<dbReference type="SMART" id="SM00408">
    <property type="entry name" value="IGc2"/>
    <property type="match status" value="4"/>
</dbReference>
<protein>
    <recommendedName>
        <fullName evidence="22">Protein sidekick-1</fullName>
    </recommendedName>
</protein>
<feature type="signal peptide" evidence="17">
    <location>
        <begin position="1"/>
        <end position="17"/>
    </location>
</feature>
<dbReference type="FunFam" id="2.60.40.10:FF:000485">
    <property type="entry name" value="Sidekick cell adhesion molecule 2"/>
    <property type="match status" value="1"/>
</dbReference>
<feature type="domain" description="Fibronectin type-III" evidence="19">
    <location>
        <begin position="889"/>
        <end position="983"/>
    </location>
</feature>
<dbReference type="InterPro" id="IPR013783">
    <property type="entry name" value="Ig-like_fold"/>
</dbReference>
<reference evidence="20" key="1">
    <citation type="submission" date="2025-08" db="UniProtKB">
        <authorList>
            <consortium name="Ensembl"/>
        </authorList>
    </citation>
    <scope>IDENTIFICATION</scope>
</reference>
<keyword evidence="11" id="KW-0325">Glycoprotein</keyword>
<evidence type="ECO:0000256" key="6">
    <source>
        <dbReference type="ARBA" id="ARBA00022889"/>
    </source>
</evidence>
<sequence>MPSACVLHFNLFPFSLSLFFFFTVSDDVVPYFKTEPGLPQIHLEGNRLVLTCLAEGSWPLEIKWMHGDRELTTYTSEYKYVIPSLQRLDAGFYRCVVRNRMGALLQRRSEVQVAYMGNFMDAEQRKTVSQGHAAVLNLLPITSCPRPQVTWFREGHKIIPSSRIAITLENQLVILAATAGDAGAYYVQAVNERNGENKTSPPIHLSVAREAGTPEATGPVIVIPPRNRSVVAGSSEATLECIASARPLEELRVTWKRNGVPVTSGLHSFGRRLTISTPTSSDTGPYVCEAALPGSPFEPARAQAFLSIIEPPYFTAEPESRILVEVEETVDLACVAMGVPPPALQWYKDAVSVHKLRNPRYQALPAGGLRIQKLRPEDSGIFQCFASNEGGEAQTSTYLDVTSEYCPSPGQRWPGGEPPLRPHGAPLPGSPWEILASGSVQIPRFMLLESGGLQITPVFIQDAGNYTCHAANAEGSLRASATLTVWNRTSIVRPPEDSVVIKGTTAALHCGATHDPRVSLRYVWKKDNAVIAPPGSSRIVVEKDGSLLISQTWSGDIGDYTCDVVSEGGNDSRAARLEVIELPHSPQNLLASLNSSHSRTVMLSWVRPFDGNSPVLYYIVELSENNSPWKVHLSNVGPEMTSVAVRGLTPARTYQFRVCAVNQVGRGQYSAETSRLMLPEEPPSAPPKNIVASGRTNQSIMVQWQPPPETEHNGVLRGYILRYRLAGLPGEHQQRNITSPEISYCLVTELIIWTQYEIQVAAYNGAGLGVFSRPVTEYTLQGVPTAPPQNVQTEAVNSTTIRFLWSPPPQQFVNGINQGYKLLAWPADAPEAVTVVTIAPDFHGVHHGFITNLKKFTAYLASVLCFTTPGDGPPSAPQLVWTHEDRPGAVGHLSFTEILDTSLKVSWQEPLEKNGIITGYEVSWEVFGRNDSRLTLTLNSTTHEFKIKGLSSLTTYTIDVAAVTAVGVGLATSSTISSGVPPELPGAPSNLVISNISPRSATLQFRPGYDGKTSISRWIVEGQVGAIGDEEEWVSLYEEENEPDTQTLEIPNLTPYTQYRFRMRQVNVVGASPFSQSSRVIQTLQAPPDVAPTSITVRTASETSLRLRWVPLPDSRYNGNPEAVGYRIKYWRPGLQASALAHVISDRLEREFTVEGLEEWTEYELQMQAFNAIGAGPWSEAVRGRTRESVPSAAPENVSAEAVSSTQILLTWASVPEQDQNGLILGYKILFRAKDLDPEPRSHVVRGNGTQSALLAGLGKFVLYELRVLAFTRIGNGVPSSPPILERTRDDAPGPPVRLVFPEVRLTSVRIVWQPPEEPNGIILGYQIAYRLASSSPNTFTTVEVGATVRQFTATELAPESAYIFRLSAKTRQGWGEPLEATVITTEKRERPAPPRDLLVPQADVTARSLRLQWVPGSDGASPIRYFTVQLRELPGGQWQTYSSSISHEATACAVERLRPFTSYKLRLKATNDIGDSDFSVETEPVTTLQDVPGEPPSFVSVTPHTTSSVLVQWQPPRDESLNGLLQGYRIYYRELEYEGASATESKTLKTPSALRAELTDLKKYRRYEVLMTAYNVVGESPASAPVEVFVGEAAPAVAPQRIQVNPLTASQLEVTWDPPPPESQNGNIQGYKIYYWEADGQNETEKMKVLFLPETTVKLKNLSSHTSYLVSVSAFNAAGDGPRSGPRQGRTHQAAPGTPSFLAFSEITSTTLNVSWGEPAAANGILQGYRVVYEPLAPVQGVSKVVTVDVKGNGQRWLKLRDLTKGVTYFFRVQARTIAYGPELQANVTAGPAEGSPGSPRDVSVTKSASELTLQWTEGSAGRTPTTGYVIEARPSDEGLWDTFVKDIPWGATSCTISLDKLRQGVTYEFRVVAVNQVGYGEPSSPSAAVSAQVEAPFYEEWWFLLVMALSSLIVVLLVVFALVLHGQNRKYKNCSTGKGISSMEESVTLDNGGFAALELNSRHLNVKNTFSKKNGTRSPPRPSPGGLHYSDEDICSKYNGAVRTESMNLQEKSGAASESEGTDSGSEDAPPQHSFVNHYMSDPTYYNSWKRRAGAAPHRYEAVAGAEAGPAPHAVVTTQSAVFAPAARGARTPLTGFSSFV</sequence>
<feature type="domain" description="Fibronectin type-III" evidence="19">
    <location>
        <begin position="585"/>
        <end position="681"/>
    </location>
</feature>
<keyword evidence="12" id="KW-0393">Immunoglobulin domain</keyword>
<comment type="subcellular location">
    <subcellularLocation>
        <location evidence="1">Cell membrane</location>
        <topology evidence="1">Single-pass type I membrane protein</topology>
    </subcellularLocation>
    <subcellularLocation>
        <location evidence="13">Synapse</location>
    </subcellularLocation>
</comment>
<keyword evidence="6" id="KW-0130">Cell adhesion</keyword>
<dbReference type="Proteomes" id="UP000694722">
    <property type="component" value="Unplaced"/>
</dbReference>
<evidence type="ECO:0000256" key="3">
    <source>
        <dbReference type="ARBA" id="ARBA00022692"/>
    </source>
</evidence>
<dbReference type="FunFam" id="2.60.40.10:FF:000209">
    <property type="entry name" value="Sidekick cell adhesion molecule 2"/>
    <property type="match status" value="1"/>
</dbReference>
<organism evidence="20 21">
    <name type="scientific">Sus scrofa</name>
    <name type="common">Pig</name>
    <dbReference type="NCBI Taxonomy" id="9823"/>
    <lineage>
        <taxon>Eukaryota</taxon>
        <taxon>Metazoa</taxon>
        <taxon>Chordata</taxon>
        <taxon>Craniata</taxon>
        <taxon>Vertebrata</taxon>
        <taxon>Euteleostomi</taxon>
        <taxon>Mammalia</taxon>
        <taxon>Eutheria</taxon>
        <taxon>Laurasiatheria</taxon>
        <taxon>Artiodactyla</taxon>
        <taxon>Suina</taxon>
        <taxon>Suidae</taxon>
        <taxon>Sus</taxon>
    </lineage>
</organism>
<dbReference type="FunFam" id="2.60.40.10:FF:000261">
    <property type="entry name" value="Sidekick cell adhesion molecule 2"/>
    <property type="match status" value="1"/>
</dbReference>
<dbReference type="CDD" id="cd00096">
    <property type="entry name" value="Ig"/>
    <property type="match status" value="1"/>
</dbReference>
<feature type="domain" description="Fibronectin type-III" evidence="19">
    <location>
        <begin position="1797"/>
        <end position="1898"/>
    </location>
</feature>
<evidence type="ECO:0000256" key="7">
    <source>
        <dbReference type="ARBA" id="ARBA00022989"/>
    </source>
</evidence>
<evidence type="ECO:0008006" key="22">
    <source>
        <dbReference type="Google" id="ProtNLM"/>
    </source>
</evidence>
<keyword evidence="10" id="KW-1015">Disulfide bond</keyword>
<evidence type="ECO:0000256" key="2">
    <source>
        <dbReference type="ARBA" id="ARBA00022475"/>
    </source>
</evidence>
<evidence type="ECO:0000256" key="13">
    <source>
        <dbReference type="ARBA" id="ARBA00034103"/>
    </source>
</evidence>
<feature type="domain" description="Fibronectin type-III" evidence="19">
    <location>
        <begin position="1394"/>
        <end position="1491"/>
    </location>
</feature>
<evidence type="ECO:0000256" key="14">
    <source>
        <dbReference type="ARBA" id="ARBA00061621"/>
    </source>
</evidence>
<dbReference type="Pfam" id="PF07679">
    <property type="entry name" value="I-set"/>
    <property type="match status" value="3"/>
</dbReference>
<dbReference type="FunFam" id="2.60.40.10:FF:000420">
    <property type="entry name" value="Sidekick cell adhesion molecule 2"/>
    <property type="match status" value="1"/>
</dbReference>
<evidence type="ECO:0000256" key="4">
    <source>
        <dbReference type="ARBA" id="ARBA00022729"/>
    </source>
</evidence>
<feature type="domain" description="Fibronectin type-III" evidence="19">
    <location>
        <begin position="987"/>
        <end position="1086"/>
    </location>
</feature>
<dbReference type="InterPro" id="IPR007110">
    <property type="entry name" value="Ig-like_dom"/>
</dbReference>
<evidence type="ECO:0000259" key="18">
    <source>
        <dbReference type="PROSITE" id="PS50835"/>
    </source>
</evidence>
<feature type="domain" description="Fibronectin type-III" evidence="19">
    <location>
        <begin position="1091"/>
        <end position="1189"/>
    </location>
</feature>
<evidence type="ECO:0000256" key="17">
    <source>
        <dbReference type="SAM" id="SignalP"/>
    </source>
</evidence>
<feature type="domain" description="Ig-like" evidence="18">
    <location>
        <begin position="219"/>
        <end position="307"/>
    </location>
</feature>
<feature type="domain" description="Fibronectin type-III" evidence="19">
    <location>
        <begin position="1696"/>
        <end position="1794"/>
    </location>
</feature>
<accession>A0A8D1EMA4</accession>
<feature type="domain" description="Ig-like" evidence="18">
    <location>
        <begin position="406"/>
        <end position="484"/>
    </location>
</feature>
<dbReference type="FunFam" id="2.60.40.10:FF:000158">
    <property type="entry name" value="Sidekick cell adhesion molecule 2"/>
    <property type="match status" value="1"/>
</dbReference>
<feature type="domain" description="Ig-like" evidence="18">
    <location>
        <begin position="312"/>
        <end position="402"/>
    </location>
</feature>
<feature type="domain" description="Fibronectin type-III" evidence="19">
    <location>
        <begin position="1194"/>
        <end position="1291"/>
    </location>
</feature>
<keyword evidence="3 16" id="KW-0812">Transmembrane</keyword>
<dbReference type="PANTHER" id="PTHR44170">
    <property type="entry name" value="PROTEIN SIDEKICK"/>
    <property type="match status" value="1"/>
</dbReference>
<feature type="transmembrane region" description="Helical" evidence="16">
    <location>
        <begin position="1903"/>
        <end position="1926"/>
    </location>
</feature>
<dbReference type="SMART" id="SM00409">
    <property type="entry name" value="IG"/>
    <property type="match status" value="6"/>
</dbReference>
<evidence type="ECO:0000313" key="21">
    <source>
        <dbReference type="Proteomes" id="UP000694722"/>
    </source>
</evidence>
<feature type="domain" description="Ig-like" evidence="18">
    <location>
        <begin position="489"/>
        <end position="578"/>
    </location>
</feature>
<keyword evidence="9 16" id="KW-0472">Membrane</keyword>
<dbReference type="Pfam" id="PF00041">
    <property type="entry name" value="fn3"/>
    <property type="match status" value="13"/>
</dbReference>
<keyword evidence="5" id="KW-0677">Repeat</keyword>
<dbReference type="FunFam" id="2.60.40.10:FF:000301">
    <property type="entry name" value="Sidekick cell adhesion molecule 2"/>
    <property type="match status" value="1"/>
</dbReference>
<evidence type="ECO:0000256" key="1">
    <source>
        <dbReference type="ARBA" id="ARBA00004251"/>
    </source>
</evidence>
<dbReference type="PROSITE" id="PS50835">
    <property type="entry name" value="IG_LIKE"/>
    <property type="match status" value="5"/>
</dbReference>
<proteinExistence type="inferred from homology"/>
<feature type="compositionally biased region" description="Low complexity" evidence="15">
    <location>
        <begin position="2015"/>
        <end position="2031"/>
    </location>
</feature>
<evidence type="ECO:0000256" key="15">
    <source>
        <dbReference type="SAM" id="MobiDB-lite"/>
    </source>
</evidence>
<dbReference type="FunFam" id="2.60.40.10:FF:000271">
    <property type="entry name" value="Sidekick cell adhesion molecule 2"/>
    <property type="match status" value="1"/>
</dbReference>
<dbReference type="FunFam" id="2.60.40.10:FF:000359">
    <property type="entry name" value="Sidekick cell adhesion molecule 2"/>
    <property type="match status" value="1"/>
</dbReference>
<dbReference type="FunFam" id="2.60.40.10:FF:000202">
    <property type="entry name" value="Sidekick cell adhesion molecule 1"/>
    <property type="match status" value="1"/>
</dbReference>
<feature type="domain" description="Fibronectin type-III" evidence="19">
    <location>
        <begin position="686"/>
        <end position="782"/>
    </location>
</feature>